<dbReference type="EMBL" id="MNAN01000032">
    <property type="protein sequence ID" value="OHU94875.1"/>
    <property type="molecule type" value="Genomic_DNA"/>
</dbReference>
<feature type="signal peptide" evidence="1">
    <location>
        <begin position="1"/>
        <end position="17"/>
    </location>
</feature>
<reference evidence="2 3" key="1">
    <citation type="submission" date="2016-10" db="EMBL/GenBank/DDBJ databases">
        <title>Pseudoalteromonas amylolytica sp. nov., isolated from the surface seawater.</title>
        <authorList>
            <person name="Wu Y.-H."/>
            <person name="Cheng H."/>
            <person name="Jin X.-B."/>
            <person name="Wang C.-S."/>
            <person name="Xu X.-W."/>
        </authorList>
    </citation>
    <scope>NUCLEOTIDE SEQUENCE [LARGE SCALE GENOMIC DNA]</scope>
    <source>
        <strain evidence="2 3">JCM 12483</strain>
    </source>
</reference>
<keyword evidence="3" id="KW-1185">Reference proteome</keyword>
<evidence type="ECO:0000256" key="1">
    <source>
        <dbReference type="SAM" id="SignalP"/>
    </source>
</evidence>
<dbReference type="PROSITE" id="PS51257">
    <property type="entry name" value="PROKAR_LIPOPROTEIN"/>
    <property type="match status" value="1"/>
</dbReference>
<evidence type="ECO:0008006" key="4">
    <source>
        <dbReference type="Google" id="ProtNLM"/>
    </source>
</evidence>
<keyword evidence="1" id="KW-0732">Signal</keyword>
<evidence type="ECO:0000313" key="2">
    <source>
        <dbReference type="EMBL" id="OHU94875.1"/>
    </source>
</evidence>
<gene>
    <name evidence="2" type="ORF">BIW53_12705</name>
</gene>
<organism evidence="2 3">
    <name type="scientific">Pseudoalteromonas byunsanensis</name>
    <dbReference type="NCBI Taxonomy" id="327939"/>
    <lineage>
        <taxon>Bacteria</taxon>
        <taxon>Pseudomonadati</taxon>
        <taxon>Pseudomonadota</taxon>
        <taxon>Gammaproteobacteria</taxon>
        <taxon>Alteromonadales</taxon>
        <taxon>Pseudoalteromonadaceae</taxon>
        <taxon>Pseudoalteromonas</taxon>
    </lineage>
</organism>
<comment type="caution">
    <text evidence="2">The sequence shown here is derived from an EMBL/GenBank/DDBJ whole genome shotgun (WGS) entry which is preliminary data.</text>
</comment>
<dbReference type="Proteomes" id="UP000180253">
    <property type="component" value="Unassembled WGS sequence"/>
</dbReference>
<feature type="chain" id="PRO_5010341984" description="Lipoprotein" evidence="1">
    <location>
        <begin position="18"/>
        <end position="438"/>
    </location>
</feature>
<dbReference type="RefSeq" id="WP_070992392.1">
    <property type="nucleotide sequence ID" value="NZ_CBCSHD010000007.1"/>
</dbReference>
<protein>
    <recommendedName>
        <fullName evidence="4">Lipoprotein</fullName>
    </recommendedName>
</protein>
<proteinExistence type="predicted"/>
<sequence length="438" mass="48414">MKLNQAALSLSVSCLLAACGGNETQTIDTLVNKIPARFSTNVVLTDYCKNEISTSASVVFHDVSGAPIEITEVNGFGQVNLEMPKGTKHVSVVTSVSEFNIYETHPYEYIRTYLDVEHGLMLHRTSFLDRSRDGRYSGCGCKYRANFDLSQINSSNFSAQLHNATWNTVDESIKNVCSSSKYAYMTINSDTNGTPRAAKYDLTQGDVTPKGSDFVHYGVALSDAKVINEKESLSVSAVVGNQEVFTQDSSFGNPHTLYIFPQLVKSNKITSYLTERNRGSLGSDAILYYFKSSKVDEDGYYRDLSYLPAQDVHSEFVQSFVSAVNNDSINTSFNYSSISDTVFLVSHQLVLRNGLNTNIRWHIESGAQSTIPELSFGDLLLVDMENRKMMDLSVEINAGGSVSSHSEALKYISQTTLEQRILEGNEDVSSVIVSLYLN</sequence>
<name>A0A1S1N5D7_9GAMM</name>
<dbReference type="AlphaFoldDB" id="A0A1S1N5D7"/>
<evidence type="ECO:0000313" key="3">
    <source>
        <dbReference type="Proteomes" id="UP000180253"/>
    </source>
</evidence>
<accession>A0A1S1N5D7</accession>